<accession>A0A6C0J0L6</accession>
<reference evidence="1" key="1">
    <citation type="journal article" date="2020" name="Nature">
        <title>Giant virus diversity and host interactions through global metagenomics.</title>
        <authorList>
            <person name="Schulz F."/>
            <person name="Roux S."/>
            <person name="Paez-Espino D."/>
            <person name="Jungbluth S."/>
            <person name="Walsh D.A."/>
            <person name="Denef V.J."/>
            <person name="McMahon K.D."/>
            <person name="Konstantinidis K.T."/>
            <person name="Eloe-Fadrosh E.A."/>
            <person name="Kyrpides N.C."/>
            <person name="Woyke T."/>
        </authorList>
    </citation>
    <scope>NUCLEOTIDE SEQUENCE</scope>
    <source>
        <strain evidence="1">GVMAG-M-3300025626-8</strain>
    </source>
</reference>
<evidence type="ECO:0000313" key="1">
    <source>
        <dbReference type="EMBL" id="QHT98215.1"/>
    </source>
</evidence>
<organism evidence="1">
    <name type="scientific">viral metagenome</name>
    <dbReference type="NCBI Taxonomy" id="1070528"/>
    <lineage>
        <taxon>unclassified sequences</taxon>
        <taxon>metagenomes</taxon>
        <taxon>organismal metagenomes</taxon>
    </lineage>
</organism>
<dbReference type="EMBL" id="MN740290">
    <property type="protein sequence ID" value="QHT98215.1"/>
    <property type="molecule type" value="Genomic_DNA"/>
</dbReference>
<proteinExistence type="predicted"/>
<protein>
    <submittedName>
        <fullName evidence="1">Uncharacterized protein</fullName>
    </submittedName>
</protein>
<sequence length="182" mass="20797">MFFILTFSVLMLFRMLVTKKNVTRKYKRISICAVNEDNTEIEVTTPSQLPENINYFIITYTVSDVLYKICRNSITVPQVVKKTGKYRYTQAIAIDELGNTRDVTDLLKVYSGPVATFLGNDISVIDILKHHDIKNVSSVLTVARDTSWLGIFQDPIIMFHTAVNITTMFYAPRNIHNVNLIV</sequence>
<name>A0A6C0J0L6_9ZZZZ</name>
<dbReference type="AlphaFoldDB" id="A0A6C0J0L6"/>